<dbReference type="OrthoDB" id="185618at2759"/>
<dbReference type="GeneID" id="2903725"/>
<dbReference type="AlphaFoldDB" id="Q6BKV8"/>
<feature type="compositionally biased region" description="Polar residues" evidence="8">
    <location>
        <begin position="510"/>
        <end position="552"/>
    </location>
</feature>
<evidence type="ECO:0000259" key="9">
    <source>
        <dbReference type="PROSITE" id="PS50196"/>
    </source>
</evidence>
<feature type="compositionally biased region" description="Basic and acidic residues" evidence="8">
    <location>
        <begin position="499"/>
        <end position="509"/>
    </location>
</feature>
<dbReference type="InterPro" id="IPR000156">
    <property type="entry name" value="Ran_bind_dom"/>
</dbReference>
<feature type="compositionally biased region" description="Low complexity" evidence="8">
    <location>
        <begin position="48"/>
        <end position="64"/>
    </location>
</feature>
<dbReference type="GO" id="GO:0051028">
    <property type="term" value="P:mRNA transport"/>
    <property type="evidence" value="ECO:0007669"/>
    <property type="project" value="UniProtKB-KW"/>
</dbReference>
<dbReference type="PROSITE" id="PS50196">
    <property type="entry name" value="RANBD1"/>
    <property type="match status" value="1"/>
</dbReference>
<dbReference type="CDD" id="cd13181">
    <property type="entry name" value="RanBD_NUP2"/>
    <property type="match status" value="1"/>
</dbReference>
<dbReference type="Pfam" id="PF08911">
    <property type="entry name" value="NUP50"/>
    <property type="match status" value="1"/>
</dbReference>
<feature type="compositionally biased region" description="Polar residues" evidence="8">
    <location>
        <begin position="430"/>
        <end position="440"/>
    </location>
</feature>
<evidence type="ECO:0000313" key="10">
    <source>
        <dbReference type="EMBL" id="CAG89546.2"/>
    </source>
</evidence>
<evidence type="ECO:0000256" key="6">
    <source>
        <dbReference type="ARBA" id="ARBA00023132"/>
    </source>
</evidence>
<feature type="region of interest" description="Disordered" evidence="8">
    <location>
        <begin position="153"/>
        <end position="583"/>
    </location>
</feature>
<feature type="compositionally biased region" description="Basic and acidic residues" evidence="8">
    <location>
        <begin position="262"/>
        <end position="272"/>
    </location>
</feature>
<keyword evidence="6" id="KW-0906">Nuclear pore complex</keyword>
<feature type="compositionally biased region" description="Basic and acidic residues" evidence="8">
    <location>
        <begin position="10"/>
        <end position="26"/>
    </location>
</feature>
<feature type="compositionally biased region" description="Polar residues" evidence="8">
    <location>
        <begin position="156"/>
        <end position="175"/>
    </location>
</feature>
<feature type="compositionally biased region" description="Polar residues" evidence="8">
    <location>
        <begin position="469"/>
        <end position="492"/>
    </location>
</feature>
<feature type="compositionally biased region" description="Low complexity" evidence="8">
    <location>
        <begin position="376"/>
        <end position="389"/>
    </location>
</feature>
<dbReference type="PANTHER" id="PTHR38697">
    <property type="entry name" value="NUCLEAR PORE COMPLEX PROTEIN SIMILAR TO S. CEREVISIAE NUP2 (EUROFUNG)"/>
    <property type="match status" value="1"/>
</dbReference>
<dbReference type="STRING" id="284592.Q6BKV8"/>
<dbReference type="InterPro" id="IPR053074">
    <property type="entry name" value="NPC_Nucleoporin"/>
</dbReference>
<evidence type="ECO:0000256" key="8">
    <source>
        <dbReference type="SAM" id="MobiDB-lite"/>
    </source>
</evidence>
<dbReference type="VEuPathDB" id="FungiDB:DEHA2F18810g"/>
<feature type="compositionally biased region" description="Low complexity" evidence="8">
    <location>
        <begin position="91"/>
        <end position="102"/>
    </location>
</feature>
<keyword evidence="3" id="KW-0509">mRNA transport</keyword>
<proteinExistence type="predicted"/>
<dbReference type="PANTHER" id="PTHR38697:SF1">
    <property type="entry name" value="NUCLEAR PORE COMPLEX PROTEIN SIMILAR TO S. CEREVISIAE NUP2 (EUROFUNG)"/>
    <property type="match status" value="1"/>
</dbReference>
<evidence type="ECO:0000256" key="3">
    <source>
        <dbReference type="ARBA" id="ARBA00022816"/>
    </source>
</evidence>
<organism evidence="10 11">
    <name type="scientific">Debaryomyces hansenii (strain ATCC 36239 / CBS 767 / BCRC 21394 / JCM 1990 / NBRC 0083 / IGC 2968)</name>
    <name type="common">Yeast</name>
    <name type="synonym">Torulaspora hansenii</name>
    <dbReference type="NCBI Taxonomy" id="284592"/>
    <lineage>
        <taxon>Eukaryota</taxon>
        <taxon>Fungi</taxon>
        <taxon>Dikarya</taxon>
        <taxon>Ascomycota</taxon>
        <taxon>Saccharomycotina</taxon>
        <taxon>Pichiomycetes</taxon>
        <taxon>Debaryomycetaceae</taxon>
        <taxon>Debaryomyces</taxon>
    </lineage>
</organism>
<evidence type="ECO:0000256" key="5">
    <source>
        <dbReference type="ARBA" id="ARBA00023010"/>
    </source>
</evidence>
<dbReference type="HOGENOM" id="CLU_018357_0_0_1"/>
<dbReference type="SUPFAM" id="SSF50729">
    <property type="entry name" value="PH domain-like"/>
    <property type="match status" value="1"/>
</dbReference>
<dbReference type="eggNOG" id="KOG0866">
    <property type="taxonomic scope" value="Eukaryota"/>
</dbReference>
<evidence type="ECO:0000256" key="2">
    <source>
        <dbReference type="ARBA" id="ARBA00022448"/>
    </source>
</evidence>
<feature type="region of interest" description="Disordered" evidence="8">
    <location>
        <begin position="1"/>
        <end position="109"/>
    </location>
</feature>
<dbReference type="GO" id="GO:0005643">
    <property type="term" value="C:nuclear pore"/>
    <property type="evidence" value="ECO:0007669"/>
    <property type="project" value="UniProtKB-SubCell"/>
</dbReference>
<dbReference type="Pfam" id="PF00638">
    <property type="entry name" value="Ran_BP1"/>
    <property type="match status" value="1"/>
</dbReference>
<evidence type="ECO:0000256" key="4">
    <source>
        <dbReference type="ARBA" id="ARBA00022927"/>
    </source>
</evidence>
<feature type="compositionally biased region" description="Low complexity" evidence="8">
    <location>
        <begin position="273"/>
        <end position="286"/>
    </location>
</feature>
<dbReference type="GO" id="GO:0015031">
    <property type="term" value="P:protein transport"/>
    <property type="evidence" value="ECO:0007669"/>
    <property type="project" value="UniProtKB-KW"/>
</dbReference>
<keyword evidence="2" id="KW-0813">Transport</keyword>
<evidence type="ECO:0000313" key="11">
    <source>
        <dbReference type="Proteomes" id="UP000000599"/>
    </source>
</evidence>
<feature type="compositionally biased region" description="Polar residues" evidence="8">
    <location>
        <begin position="65"/>
        <end position="78"/>
    </location>
</feature>
<feature type="compositionally biased region" description="Basic residues" evidence="8">
    <location>
        <begin position="36"/>
        <end position="45"/>
    </location>
</feature>
<dbReference type="FunCoup" id="Q6BKV8">
    <property type="interactions" value="245"/>
</dbReference>
<feature type="compositionally biased region" description="Low complexity" evidence="8">
    <location>
        <begin position="553"/>
        <end position="566"/>
    </location>
</feature>
<evidence type="ECO:0000256" key="1">
    <source>
        <dbReference type="ARBA" id="ARBA00004567"/>
    </source>
</evidence>
<protein>
    <submittedName>
        <fullName evidence="10">DEHA2F18810p</fullName>
    </submittedName>
</protein>
<keyword evidence="5" id="KW-0811">Translocation</keyword>
<dbReference type="InterPro" id="IPR011993">
    <property type="entry name" value="PH-like_dom_sf"/>
</dbReference>
<keyword evidence="7" id="KW-0539">Nucleus</keyword>
<dbReference type="eggNOG" id="KOG4719">
    <property type="taxonomic scope" value="Eukaryota"/>
</dbReference>
<reference evidence="10 11" key="1">
    <citation type="journal article" date="2004" name="Nature">
        <title>Genome evolution in yeasts.</title>
        <authorList>
            <consortium name="Genolevures"/>
            <person name="Dujon B."/>
            <person name="Sherman D."/>
            <person name="Fischer G."/>
            <person name="Durrens P."/>
            <person name="Casaregola S."/>
            <person name="Lafontaine I."/>
            <person name="de Montigny J."/>
            <person name="Marck C."/>
            <person name="Neuveglise C."/>
            <person name="Talla E."/>
            <person name="Goffard N."/>
            <person name="Frangeul L."/>
            <person name="Aigle M."/>
            <person name="Anthouard V."/>
            <person name="Babour A."/>
            <person name="Barbe V."/>
            <person name="Barnay S."/>
            <person name="Blanchin S."/>
            <person name="Beckerich J.M."/>
            <person name="Beyne E."/>
            <person name="Bleykasten C."/>
            <person name="Boisrame A."/>
            <person name="Boyer J."/>
            <person name="Cattolico L."/>
            <person name="Confanioleri F."/>
            <person name="de Daruvar A."/>
            <person name="Despons L."/>
            <person name="Fabre E."/>
            <person name="Fairhead C."/>
            <person name="Ferry-Dumazet H."/>
            <person name="Groppi A."/>
            <person name="Hantraye F."/>
            <person name="Hennequin C."/>
            <person name="Jauniaux N."/>
            <person name="Joyet P."/>
            <person name="Kachouri R."/>
            <person name="Kerrest A."/>
            <person name="Koszul R."/>
            <person name="Lemaire M."/>
            <person name="Lesur I."/>
            <person name="Ma L."/>
            <person name="Muller H."/>
            <person name="Nicaud J.M."/>
            <person name="Nikolski M."/>
            <person name="Oztas S."/>
            <person name="Ozier-Kalogeropoulos O."/>
            <person name="Pellenz S."/>
            <person name="Potier S."/>
            <person name="Richard G.F."/>
            <person name="Straub M.L."/>
            <person name="Suleau A."/>
            <person name="Swennene D."/>
            <person name="Tekaia F."/>
            <person name="Wesolowski-Louvel M."/>
            <person name="Westhof E."/>
            <person name="Wirth B."/>
            <person name="Zeniou-Meyer M."/>
            <person name="Zivanovic I."/>
            <person name="Bolotin-Fukuhara M."/>
            <person name="Thierry A."/>
            <person name="Bouchier C."/>
            <person name="Caudron B."/>
            <person name="Scarpelli C."/>
            <person name="Gaillardin C."/>
            <person name="Weissenbach J."/>
            <person name="Wincker P."/>
            <person name="Souciet J.L."/>
        </authorList>
    </citation>
    <scope>NUCLEOTIDE SEQUENCE [LARGE SCALE GENOMIC DNA]</scope>
    <source>
        <strain evidence="11">ATCC 36239 / CBS 767 / BCRC 21394 / JCM 1990 / NBRC 0083 / IGC 2968</strain>
    </source>
</reference>
<dbReference type="InterPro" id="IPR015007">
    <property type="entry name" value="NUP2/50/61"/>
</dbReference>
<sequence>MSKRGASDQITRENHLDHESDDEPKSIKSASASVLAKRKILKPRGRTPGSSMASSASPAPSIGSNATGNSGLFGNATAQDGLKGTEQPGVKSFTFGSSQSSGKSDDKNEKIKALNTQFVAILNKNHKEGHVANFTEAAKKYIEYYDKIERGEVRIQDNSWTKPALESKSSQSLFGNATKPDDQPTPVVKPQPAVETKPESDSSSDSEDEIKVEGPKFTLNAKPTAKNSPFSFGPKPAKKVDSESDSESEVEIKGPTFNFNKPIKDNVFKLDGAKSANSGSNNSTSTQINDSKPAFTFGSSTAGKNDEPKPAFSFGASTAGKNDEPKPAFSFGASATEKKDEPKPAFSFGGSAEKKDEPKHAFSFGASAEKNDEPKSAFSFGASSFGASATEKKDESKPAFTFGASAEKKDEPKPAVSFGTSAEKKDESKPSFSFGTSATATEKKDEPKPAFSFGSSTEKKDESKPAFSFGSTTNGENKVMFSGSSTSDSTPKPFSFGSENKDTKEEKPKSSLQFSFNPPSQTSSEKPAFSFGSSNSGTPLFGKNNSTPSFTFNANNNKNEAESNSATPETQQEADPSEEDTGGNFKAVAQLSSEKLNNQTGEEDEEALYTKRSKLMLFDPSNSENPYTSKGLGDLKVLKNKATGKSRIVVRAEGGLRILLNTLVNKDMVYTTIGNGSMVRVPTVNPTDKSIETYILKVKTADDGQKLLEVLNDARK</sequence>
<dbReference type="SMART" id="SM00160">
    <property type="entry name" value="RanBD"/>
    <property type="match status" value="1"/>
</dbReference>
<evidence type="ECO:0000256" key="7">
    <source>
        <dbReference type="ARBA" id="ARBA00023242"/>
    </source>
</evidence>
<dbReference type="KEGG" id="dha:DEHA2F18810g"/>
<gene>
    <name evidence="10" type="ordered locus">DEHA2F18810g</name>
</gene>
<name>Q6BKV8_DEBHA</name>
<dbReference type="Proteomes" id="UP000000599">
    <property type="component" value="Chromosome F"/>
</dbReference>
<dbReference type="EMBL" id="CR382138">
    <property type="protein sequence ID" value="CAG89546.2"/>
    <property type="molecule type" value="Genomic_DNA"/>
</dbReference>
<keyword evidence="11" id="KW-1185">Reference proteome</keyword>
<keyword evidence="4" id="KW-0653">Protein transport</keyword>
<dbReference type="OMA" id="SDGMGHI"/>
<feature type="domain" description="RanBD1" evidence="9">
    <location>
        <begin position="584"/>
        <end position="716"/>
    </location>
</feature>
<accession>Q6BKV8</accession>
<comment type="subcellular location">
    <subcellularLocation>
        <location evidence="1">Nucleus</location>
        <location evidence="1">Nuclear pore complex</location>
    </subcellularLocation>
</comment>
<dbReference type="Gene3D" id="2.30.29.30">
    <property type="entry name" value="Pleckstrin-homology domain (PH domain)/Phosphotyrosine-binding domain (PTB)"/>
    <property type="match status" value="1"/>
</dbReference>
<dbReference type="InParanoid" id="Q6BKV8"/>
<dbReference type="RefSeq" id="XP_461163.2">
    <property type="nucleotide sequence ID" value="XM_461163.1"/>
</dbReference>